<feature type="compositionally biased region" description="Low complexity" evidence="7">
    <location>
        <begin position="563"/>
        <end position="580"/>
    </location>
</feature>
<evidence type="ECO:0000256" key="4">
    <source>
        <dbReference type="ARBA" id="ARBA00022989"/>
    </source>
</evidence>
<dbReference type="PANTHER" id="PTHR15712">
    <property type="entry name" value="ARMADILLO REPEAT CONTAINING PROTEIN"/>
    <property type="match status" value="1"/>
</dbReference>
<feature type="domain" description="Armadillo repeat-containing" evidence="9">
    <location>
        <begin position="696"/>
        <end position="833"/>
    </location>
</feature>
<evidence type="ECO:0000256" key="5">
    <source>
        <dbReference type="ARBA" id="ARBA00023128"/>
    </source>
</evidence>
<evidence type="ECO:0000256" key="2">
    <source>
        <dbReference type="ARBA" id="ARBA00004325"/>
    </source>
</evidence>
<name>A0AAN9BD70_9CAEN</name>
<dbReference type="SUPFAM" id="SSF48371">
    <property type="entry name" value="ARM repeat"/>
    <property type="match status" value="1"/>
</dbReference>
<feature type="compositionally biased region" description="Low complexity" evidence="7">
    <location>
        <begin position="461"/>
        <end position="472"/>
    </location>
</feature>
<comment type="caution">
    <text evidence="10">The sequence shown here is derived from an EMBL/GenBank/DDBJ whole genome shotgun (WGS) entry which is preliminary data.</text>
</comment>
<dbReference type="InterPro" id="IPR016024">
    <property type="entry name" value="ARM-type_fold"/>
</dbReference>
<keyword evidence="3 8" id="KW-0812">Transmembrane</keyword>
<accession>A0AAN9BD70</accession>
<feature type="compositionally biased region" description="Basic and acidic residues" evidence="7">
    <location>
        <begin position="64"/>
        <end position="73"/>
    </location>
</feature>
<feature type="region of interest" description="Disordered" evidence="7">
    <location>
        <begin position="449"/>
        <end position="587"/>
    </location>
</feature>
<keyword evidence="5" id="KW-0496">Mitochondrion</keyword>
<evidence type="ECO:0000256" key="1">
    <source>
        <dbReference type="ARBA" id="ARBA00004167"/>
    </source>
</evidence>
<feature type="compositionally biased region" description="Polar residues" evidence="7">
    <location>
        <begin position="168"/>
        <end position="179"/>
    </location>
</feature>
<reference evidence="10 11" key="1">
    <citation type="submission" date="2024-02" db="EMBL/GenBank/DDBJ databases">
        <title>Chromosome-scale genome assembly of the rough periwinkle Littorina saxatilis.</title>
        <authorList>
            <person name="De Jode A."/>
            <person name="Faria R."/>
            <person name="Formenti G."/>
            <person name="Sims Y."/>
            <person name="Smith T.P."/>
            <person name="Tracey A."/>
            <person name="Wood J.M.D."/>
            <person name="Zagrodzka Z.B."/>
            <person name="Johannesson K."/>
            <person name="Butlin R.K."/>
            <person name="Leder E.H."/>
        </authorList>
    </citation>
    <scope>NUCLEOTIDE SEQUENCE [LARGE SCALE GENOMIC DNA]</scope>
    <source>
        <strain evidence="10">Snail1</strain>
        <tissue evidence="10">Muscle</tissue>
    </source>
</reference>
<feature type="transmembrane region" description="Helical" evidence="8">
    <location>
        <begin position="6"/>
        <end position="26"/>
    </location>
</feature>
<dbReference type="Proteomes" id="UP001374579">
    <property type="component" value="Unassembled WGS sequence"/>
</dbReference>
<dbReference type="AlphaFoldDB" id="A0AAN9BD70"/>
<feature type="compositionally biased region" description="Polar residues" evidence="7">
    <location>
        <begin position="257"/>
        <end position="288"/>
    </location>
</feature>
<dbReference type="InterPro" id="IPR006911">
    <property type="entry name" value="ARM-rpt_dom"/>
</dbReference>
<comment type="subcellular location">
    <subcellularLocation>
        <location evidence="1">Membrane</location>
        <topology evidence="1">Single-pass membrane protein</topology>
    </subcellularLocation>
    <subcellularLocation>
        <location evidence="2">Mitochondrion membrane</location>
    </subcellularLocation>
</comment>
<dbReference type="GO" id="GO:0031966">
    <property type="term" value="C:mitochondrial membrane"/>
    <property type="evidence" value="ECO:0007669"/>
    <property type="project" value="UniProtKB-SubCell"/>
</dbReference>
<evidence type="ECO:0000313" key="11">
    <source>
        <dbReference type="Proteomes" id="UP001374579"/>
    </source>
</evidence>
<feature type="compositionally biased region" description="Polar residues" evidence="7">
    <location>
        <begin position="306"/>
        <end position="328"/>
    </location>
</feature>
<dbReference type="InterPro" id="IPR051303">
    <property type="entry name" value="Armcx_regulator"/>
</dbReference>
<dbReference type="Pfam" id="PF04826">
    <property type="entry name" value="Arm_2"/>
    <property type="match status" value="1"/>
</dbReference>
<dbReference type="PANTHER" id="PTHR15712:SF23">
    <property type="entry name" value="ARMADILLO REPEAT CONTAINING 10"/>
    <property type="match status" value="1"/>
</dbReference>
<sequence>MAPSDSTKVALGVLALAGVGLALYLLSKQLRKKKKINDDTSSTAGDLKSSVPQDVSPLSTERQVPPDRGKDSDTESTPPTTSSTDKLEDTVPKSLWETHSVFQRKTQESELLSSNAPEDDGKTAKANMSGSVNRSESVTSTESTPISASMASWEDVQPMSASFVEVKSASNGLAESQSAGGDMVTSLMRPESLGSFTPLSFDKEFTDQASQQDFREEESVSGNGGLVAESKQQPQISGEDTVPSATCRDSPKESLTDDIQSLQSDASNGEVQSFEHINSSDEATSLAGSNGVDAGDNGPDIFFQHPGSQQLMDSTQSFEQVGVESSSLKVGGDGESLPSFEQISEPDGAMSASMFQSTMAEIPEYSQESASESKDSSQSEDNPKDTPRVEVRAAEEADVEKEQPSKRWSTLSEGDSSEMAGSFEMIKKGLGGNNEQFYSSESLQSFATATSGASGMQDFYSPISSPTPGGSSADNLSFKSLDDSADLETSEEMTFYDLESSGRTSTPPSSPQDRTPTNTPISPELSGGDAESAKAPNSETLSSRMSESLIIDDDTLGQNQGAGDPSTTKSSASSGLSKPATRPENRMLNIDKDKMAEAIMQAQTHPDRLEISHLQILVELLKQDDWTLLNTAVECIIRASAFTINVNIVTVCEGPKELARLLEKFATLLLSGATPASEGQSEGAPSIKILFLNIARAVNNLAMDIKSQAQLEPTIPMLTDLLMTEGISESVTLASLQPLTNLSASGSKTYQGHYTRLLQQLYCFLDTSQSASLRLQCLKLLVNLSLNADMVPHMLAAKAPSCLLDILDINYDVELLLRTVTFLANVMTIMQERNLSSSSLPPDEKAPSPETLYSALCALDRRDTLRNKVYRLTRHDSEDVCYQASRLYKCVVSAN</sequence>
<evidence type="ECO:0000256" key="8">
    <source>
        <dbReference type="SAM" id="Phobius"/>
    </source>
</evidence>
<feature type="compositionally biased region" description="Low complexity" evidence="7">
    <location>
        <begin position="75"/>
        <end position="84"/>
    </location>
</feature>
<dbReference type="Gene3D" id="1.25.10.10">
    <property type="entry name" value="Leucine-rich Repeat Variant"/>
    <property type="match status" value="1"/>
</dbReference>
<protein>
    <recommendedName>
        <fullName evidence="9">Armadillo repeat-containing domain-containing protein</fullName>
    </recommendedName>
</protein>
<organism evidence="10 11">
    <name type="scientific">Littorina saxatilis</name>
    <dbReference type="NCBI Taxonomy" id="31220"/>
    <lineage>
        <taxon>Eukaryota</taxon>
        <taxon>Metazoa</taxon>
        <taxon>Spiralia</taxon>
        <taxon>Lophotrochozoa</taxon>
        <taxon>Mollusca</taxon>
        <taxon>Gastropoda</taxon>
        <taxon>Caenogastropoda</taxon>
        <taxon>Littorinimorpha</taxon>
        <taxon>Littorinoidea</taxon>
        <taxon>Littorinidae</taxon>
        <taxon>Littorina</taxon>
    </lineage>
</organism>
<evidence type="ECO:0000256" key="3">
    <source>
        <dbReference type="ARBA" id="ARBA00022692"/>
    </source>
</evidence>
<feature type="compositionally biased region" description="Polar residues" evidence="7">
    <location>
        <begin position="126"/>
        <end position="150"/>
    </location>
</feature>
<keyword evidence="4 8" id="KW-1133">Transmembrane helix</keyword>
<evidence type="ECO:0000259" key="9">
    <source>
        <dbReference type="Pfam" id="PF04826"/>
    </source>
</evidence>
<feature type="compositionally biased region" description="Polar residues" evidence="7">
    <location>
        <begin position="512"/>
        <end position="521"/>
    </location>
</feature>
<feature type="compositionally biased region" description="Polar residues" evidence="7">
    <location>
        <begin position="535"/>
        <end position="546"/>
    </location>
</feature>
<feature type="region of interest" description="Disordered" evidence="7">
    <location>
        <begin position="165"/>
        <end position="436"/>
    </location>
</feature>
<proteinExistence type="predicted"/>
<dbReference type="EMBL" id="JBAMIC010000010">
    <property type="protein sequence ID" value="KAK7102504.1"/>
    <property type="molecule type" value="Genomic_DNA"/>
</dbReference>
<gene>
    <name evidence="10" type="ORF">V1264_020712</name>
</gene>
<feature type="compositionally biased region" description="Polar residues" evidence="7">
    <location>
        <begin position="39"/>
        <end position="62"/>
    </location>
</feature>
<evidence type="ECO:0000256" key="6">
    <source>
        <dbReference type="ARBA" id="ARBA00023136"/>
    </source>
</evidence>
<feature type="compositionally biased region" description="Polar residues" evidence="7">
    <location>
        <begin position="100"/>
        <end position="116"/>
    </location>
</feature>
<keyword evidence="11" id="KW-1185">Reference proteome</keyword>
<feature type="region of interest" description="Disordered" evidence="7">
    <location>
        <begin position="32"/>
        <end position="152"/>
    </location>
</feature>
<evidence type="ECO:0000313" key="10">
    <source>
        <dbReference type="EMBL" id="KAK7102504.1"/>
    </source>
</evidence>
<evidence type="ECO:0000256" key="7">
    <source>
        <dbReference type="SAM" id="MobiDB-lite"/>
    </source>
</evidence>
<feature type="compositionally biased region" description="Basic and acidic residues" evidence="7">
    <location>
        <begin position="371"/>
        <end position="405"/>
    </location>
</feature>
<keyword evidence="6 8" id="KW-0472">Membrane</keyword>
<dbReference type="InterPro" id="IPR011989">
    <property type="entry name" value="ARM-like"/>
</dbReference>